<dbReference type="RefSeq" id="WP_399592747.1">
    <property type="nucleotide sequence ID" value="NZ_JBITPR010000039.1"/>
</dbReference>
<keyword evidence="1" id="KW-0472">Membrane</keyword>
<proteinExistence type="predicted"/>
<evidence type="ECO:0000256" key="1">
    <source>
        <dbReference type="SAM" id="Phobius"/>
    </source>
</evidence>
<evidence type="ECO:0008006" key="4">
    <source>
        <dbReference type="Google" id="ProtNLM"/>
    </source>
</evidence>
<accession>A0ABW8BAC9</accession>
<organism evidence="2 3">
    <name type="scientific">Streptomyces salinarius</name>
    <dbReference type="NCBI Taxonomy" id="2762598"/>
    <lineage>
        <taxon>Bacteria</taxon>
        <taxon>Bacillati</taxon>
        <taxon>Actinomycetota</taxon>
        <taxon>Actinomycetes</taxon>
        <taxon>Kitasatosporales</taxon>
        <taxon>Streptomycetaceae</taxon>
        <taxon>Streptomyces</taxon>
    </lineage>
</organism>
<keyword evidence="1" id="KW-1133">Transmembrane helix</keyword>
<gene>
    <name evidence="2" type="ORF">AB4829_15380</name>
</gene>
<keyword evidence="3" id="KW-1185">Reference proteome</keyword>
<sequence length="297" mass="31753">MGWGKTGNSGGRPLPSRPNDDWNRAVALCAAQVPLVWLAWWFAMEAGRDDYDYGGGGYLGICCVPLLLPFVGLFHAAVQIAPAAFLARLRPRVSPGPEWAWHLAGSVLIGAGWSVLGQVLRGWPVGDTLPWCAGIGVLPVLVLHSLRGRPWSGGGFWLRSAGASLVLLAVCGALAASLAGDYEPPRLSAAQLAGEWRGEDGGVLRLAPGGEARLTRVPAHNDVDEEGDYSLCDGTGTWTLQRDSALQDTDRDGVLLRLDGECGQETYWTIGGTERDPELFVRFGDPDGGEVRILTRD</sequence>
<dbReference type="Proteomes" id="UP001614264">
    <property type="component" value="Unassembled WGS sequence"/>
</dbReference>
<keyword evidence="1" id="KW-0812">Transmembrane</keyword>
<name>A0ABW8BAC9_9ACTN</name>
<feature type="transmembrane region" description="Helical" evidence="1">
    <location>
        <begin position="55"/>
        <end position="78"/>
    </location>
</feature>
<evidence type="ECO:0000313" key="3">
    <source>
        <dbReference type="Proteomes" id="UP001614264"/>
    </source>
</evidence>
<reference evidence="2 3" key="1">
    <citation type="submission" date="2024-07" db="EMBL/GenBank/DDBJ databases">
        <title>Whole genome sequencing of Prodigiosin pigment-producing Streptomyces salinarius isolated from rhizosphere soil of Arachis hypogaea.</title>
        <authorList>
            <person name="Vidhya A."/>
            <person name="Ramya S."/>
        </authorList>
    </citation>
    <scope>NUCLEOTIDE SEQUENCE [LARGE SCALE GENOMIC DNA]</scope>
    <source>
        <strain evidence="2 3">VRMG2420</strain>
    </source>
</reference>
<comment type="caution">
    <text evidence="2">The sequence shown here is derived from an EMBL/GenBank/DDBJ whole genome shotgun (WGS) entry which is preliminary data.</text>
</comment>
<protein>
    <recommendedName>
        <fullName evidence="4">Integral membrane protein</fullName>
    </recommendedName>
</protein>
<evidence type="ECO:0000313" key="2">
    <source>
        <dbReference type="EMBL" id="MFI7871965.1"/>
    </source>
</evidence>
<feature type="transmembrane region" description="Helical" evidence="1">
    <location>
        <begin position="99"/>
        <end position="116"/>
    </location>
</feature>
<feature type="transmembrane region" description="Helical" evidence="1">
    <location>
        <begin position="25"/>
        <end position="43"/>
    </location>
</feature>
<dbReference type="EMBL" id="JBITPR010000039">
    <property type="protein sequence ID" value="MFI7871965.1"/>
    <property type="molecule type" value="Genomic_DNA"/>
</dbReference>
<feature type="transmembrane region" description="Helical" evidence="1">
    <location>
        <begin position="158"/>
        <end position="179"/>
    </location>
</feature>
<feature type="transmembrane region" description="Helical" evidence="1">
    <location>
        <begin position="128"/>
        <end position="146"/>
    </location>
</feature>